<keyword evidence="1" id="KW-1133">Transmembrane helix</keyword>
<organism evidence="2 3">
    <name type="scientific">Holothuria leucospilota</name>
    <name type="common">Black long sea cucumber</name>
    <name type="synonym">Mertensiothuria leucospilota</name>
    <dbReference type="NCBI Taxonomy" id="206669"/>
    <lineage>
        <taxon>Eukaryota</taxon>
        <taxon>Metazoa</taxon>
        <taxon>Echinodermata</taxon>
        <taxon>Eleutherozoa</taxon>
        <taxon>Echinozoa</taxon>
        <taxon>Holothuroidea</taxon>
        <taxon>Aspidochirotacea</taxon>
        <taxon>Aspidochirotida</taxon>
        <taxon>Holothuriidae</taxon>
        <taxon>Holothuria</taxon>
    </lineage>
</organism>
<gene>
    <name evidence="2" type="ORF">HOLleu_33377</name>
</gene>
<dbReference type="AlphaFoldDB" id="A0A9Q0YQ60"/>
<feature type="transmembrane region" description="Helical" evidence="1">
    <location>
        <begin position="21"/>
        <end position="40"/>
    </location>
</feature>
<comment type="caution">
    <text evidence="2">The sequence shown here is derived from an EMBL/GenBank/DDBJ whole genome shotgun (WGS) entry which is preliminary data.</text>
</comment>
<feature type="transmembrane region" description="Helical" evidence="1">
    <location>
        <begin position="60"/>
        <end position="85"/>
    </location>
</feature>
<keyword evidence="3" id="KW-1185">Reference proteome</keyword>
<evidence type="ECO:0000313" key="3">
    <source>
        <dbReference type="Proteomes" id="UP001152320"/>
    </source>
</evidence>
<keyword evidence="1" id="KW-0472">Membrane</keyword>
<feature type="transmembrane region" description="Helical" evidence="1">
    <location>
        <begin position="396"/>
        <end position="416"/>
    </location>
</feature>
<sequence>MESEIKPLISREKDNRKQIPLLLMLVMWCLGIVEWSTPQTHEQGSFHRPFIGRSKWRRRLVFMLSIGFLLLCVIVAFTGVLWYLFCYFGRKDHAIRFLSVGICYWPAMMSVPFFGLTAFARNNFTKHNDVQTDIAWPKVFNESVIVRQLTYLKTSKMTPLPKIWVFLFFHGFAFSVSCLIAILYVVMYKSCQSWISYVWMSAEIIALFYFALFSYYLYLQRIILEEEGRHTLSFIISKEGNIEVCIAPVKKFFCNYMQLRKVLLPWLCVVMFSSTFGLTAFLTWTYENNMESSKSSSNNNTEITPTEPPFYLGKLCTYSCNESHILAERTTHLVYSSVLLGKLIMPAVLTFLVIEGLDVKHVWDRFSLKLLLMLNTDNLEFWKCITEYSEKLHPNVTFDTLVGFVIPVLGLASGLLEGHHLKF</sequence>
<evidence type="ECO:0000313" key="2">
    <source>
        <dbReference type="EMBL" id="KAJ8025736.1"/>
    </source>
</evidence>
<feature type="transmembrane region" description="Helical" evidence="1">
    <location>
        <begin position="163"/>
        <end position="185"/>
    </location>
</feature>
<feature type="transmembrane region" description="Helical" evidence="1">
    <location>
        <begin position="197"/>
        <end position="218"/>
    </location>
</feature>
<proteinExistence type="predicted"/>
<dbReference type="EMBL" id="JAIZAY010000017">
    <property type="protein sequence ID" value="KAJ8025736.1"/>
    <property type="molecule type" value="Genomic_DNA"/>
</dbReference>
<keyword evidence="1" id="KW-0812">Transmembrane</keyword>
<name>A0A9Q0YQ60_HOLLE</name>
<evidence type="ECO:0000256" key="1">
    <source>
        <dbReference type="SAM" id="Phobius"/>
    </source>
</evidence>
<reference evidence="2" key="1">
    <citation type="submission" date="2021-10" db="EMBL/GenBank/DDBJ databases">
        <title>Tropical sea cucumber genome reveals ecological adaptation and Cuvierian tubules defense mechanism.</title>
        <authorList>
            <person name="Chen T."/>
        </authorList>
    </citation>
    <scope>NUCLEOTIDE SEQUENCE</scope>
    <source>
        <strain evidence="2">Nanhai2018</strain>
        <tissue evidence="2">Muscle</tissue>
    </source>
</reference>
<accession>A0A9Q0YQ60</accession>
<dbReference type="Proteomes" id="UP001152320">
    <property type="component" value="Chromosome 17"/>
</dbReference>
<protein>
    <submittedName>
        <fullName evidence="2">Uncharacterized protein</fullName>
    </submittedName>
</protein>
<feature type="transmembrane region" description="Helical" evidence="1">
    <location>
        <begin position="333"/>
        <end position="354"/>
    </location>
</feature>
<feature type="transmembrane region" description="Helical" evidence="1">
    <location>
        <begin position="97"/>
        <end position="120"/>
    </location>
</feature>
<feature type="transmembrane region" description="Helical" evidence="1">
    <location>
        <begin position="263"/>
        <end position="286"/>
    </location>
</feature>